<evidence type="ECO:0000256" key="1">
    <source>
        <dbReference type="SAM" id="Phobius"/>
    </source>
</evidence>
<dbReference type="AlphaFoldDB" id="A0A4Y3J5P7"/>
<dbReference type="SMART" id="SM00671">
    <property type="entry name" value="SEL1"/>
    <property type="match status" value="3"/>
</dbReference>
<reference evidence="2 3" key="1">
    <citation type="submission" date="2019-06" db="EMBL/GenBank/DDBJ databases">
        <title>Whole genome shotgun sequence of Acinetobacter pittii NBRC 110514.</title>
        <authorList>
            <person name="Hosoyama A."/>
            <person name="Uohara A."/>
            <person name="Ohji S."/>
            <person name="Ichikawa N."/>
        </authorList>
    </citation>
    <scope>NUCLEOTIDE SEQUENCE [LARGE SCALE GENOMIC DNA]</scope>
    <source>
        <strain evidence="2 3">NBRC 110514</strain>
    </source>
</reference>
<dbReference type="PANTHER" id="PTHR11102">
    <property type="entry name" value="SEL-1-LIKE PROTEIN"/>
    <property type="match status" value="1"/>
</dbReference>
<comment type="caution">
    <text evidence="2">The sequence shown here is derived from an EMBL/GenBank/DDBJ whole genome shotgun (WGS) entry which is preliminary data.</text>
</comment>
<dbReference type="InterPro" id="IPR050767">
    <property type="entry name" value="Sel1_AlgK"/>
</dbReference>
<evidence type="ECO:0000313" key="3">
    <source>
        <dbReference type="Proteomes" id="UP000317717"/>
    </source>
</evidence>
<dbReference type="Gene3D" id="1.25.40.10">
    <property type="entry name" value="Tetratricopeptide repeat domain"/>
    <property type="match status" value="1"/>
</dbReference>
<sequence length="261" mass="30140">MNLKKYYFGILILFLGFVGFYYLKNNWTYYSAKYNYNFNKLNAGELNNYAALLYYKNRNDWIRNKEGDEATEAKKALEIEKLFQQAAEQGSALAKLNLTTLYYRKEDLNAFVPKMFKLSEEAAQAGNADAQFRVGTFYHLGYGVDTDYKKAMYWYTKAAEQGNPAGMNNIGVLYQQGLGVAKNGKVSTEWYIKAANLGYANGQENMFQNYYSGLNGLPQDKEEAMKWRDMCSYRTEEIPIQPVYNIDLKVDETYPNTCKNQ</sequence>
<evidence type="ECO:0000313" key="2">
    <source>
        <dbReference type="EMBL" id="GEA66766.1"/>
    </source>
</evidence>
<protein>
    <recommendedName>
        <fullName evidence="4">Sel1 repeat family protein</fullName>
    </recommendedName>
</protein>
<keyword evidence="1" id="KW-0472">Membrane</keyword>
<name>A0A4Y3J5P7_ACIPI</name>
<dbReference type="InterPro" id="IPR006597">
    <property type="entry name" value="Sel1-like"/>
</dbReference>
<dbReference type="PANTHER" id="PTHR11102:SF160">
    <property type="entry name" value="ERAD-ASSOCIATED E3 UBIQUITIN-PROTEIN LIGASE COMPONENT HRD3"/>
    <property type="match status" value="1"/>
</dbReference>
<keyword evidence="1" id="KW-0812">Transmembrane</keyword>
<dbReference type="InterPro" id="IPR011990">
    <property type="entry name" value="TPR-like_helical_dom_sf"/>
</dbReference>
<gene>
    <name evidence="2" type="ORF">PA3_09240</name>
</gene>
<proteinExistence type="predicted"/>
<dbReference type="Proteomes" id="UP000317717">
    <property type="component" value="Unassembled WGS sequence"/>
</dbReference>
<dbReference type="Pfam" id="PF08238">
    <property type="entry name" value="Sel1"/>
    <property type="match status" value="4"/>
</dbReference>
<dbReference type="SUPFAM" id="SSF81901">
    <property type="entry name" value="HCP-like"/>
    <property type="match status" value="1"/>
</dbReference>
<accession>A0A4Y3J5P7</accession>
<dbReference type="RefSeq" id="WP_141314823.1">
    <property type="nucleotide sequence ID" value="NZ_BJLJ01000004.1"/>
</dbReference>
<feature type="transmembrane region" description="Helical" evidence="1">
    <location>
        <begin position="6"/>
        <end position="23"/>
    </location>
</feature>
<organism evidence="2 3">
    <name type="scientific">Acinetobacter pittii</name>
    <name type="common">Acinetobacter genomosp. 3</name>
    <dbReference type="NCBI Taxonomy" id="48296"/>
    <lineage>
        <taxon>Bacteria</taxon>
        <taxon>Pseudomonadati</taxon>
        <taxon>Pseudomonadota</taxon>
        <taxon>Gammaproteobacteria</taxon>
        <taxon>Moraxellales</taxon>
        <taxon>Moraxellaceae</taxon>
        <taxon>Acinetobacter</taxon>
        <taxon>Acinetobacter calcoaceticus/baumannii complex</taxon>
    </lineage>
</organism>
<evidence type="ECO:0008006" key="4">
    <source>
        <dbReference type="Google" id="ProtNLM"/>
    </source>
</evidence>
<dbReference type="EMBL" id="BJLJ01000004">
    <property type="protein sequence ID" value="GEA66766.1"/>
    <property type="molecule type" value="Genomic_DNA"/>
</dbReference>
<keyword evidence="1" id="KW-1133">Transmembrane helix</keyword>